<accession>A0A061ASP4</accession>
<dbReference type="OrthoDB" id="409543at2759"/>
<dbReference type="GO" id="GO:0000136">
    <property type="term" value="C:mannan polymerase complex"/>
    <property type="evidence" value="ECO:0007669"/>
    <property type="project" value="TreeGrafter"/>
</dbReference>
<organism evidence="11">
    <name type="scientific">Cyberlindnera fabianii</name>
    <name type="common">Yeast</name>
    <name type="synonym">Hansenula fabianii</name>
    <dbReference type="NCBI Taxonomy" id="36022"/>
    <lineage>
        <taxon>Eukaryota</taxon>
        <taxon>Fungi</taxon>
        <taxon>Dikarya</taxon>
        <taxon>Ascomycota</taxon>
        <taxon>Saccharomycotina</taxon>
        <taxon>Saccharomycetes</taxon>
        <taxon>Phaffomycetales</taxon>
        <taxon>Phaffomycetaceae</taxon>
        <taxon>Cyberlindnera</taxon>
    </lineage>
</organism>
<evidence type="ECO:0000256" key="6">
    <source>
        <dbReference type="ARBA" id="ARBA00022968"/>
    </source>
</evidence>
<evidence type="ECO:0000256" key="1">
    <source>
        <dbReference type="ARBA" id="ARBA00004323"/>
    </source>
</evidence>
<evidence type="ECO:0000256" key="8">
    <source>
        <dbReference type="ARBA" id="ARBA00023034"/>
    </source>
</evidence>
<proteinExistence type="inferred from homology"/>
<keyword evidence="3" id="KW-0328">Glycosyltransferase</keyword>
<dbReference type="SUPFAM" id="SSF53448">
    <property type="entry name" value="Nucleotide-diphospho-sugar transferases"/>
    <property type="match status" value="1"/>
</dbReference>
<dbReference type="InterPro" id="IPR007577">
    <property type="entry name" value="GlycoTrfase_DXD_sugar-bd_CS"/>
</dbReference>
<gene>
    <name evidence="11" type="ORF">CYFA0S_05e02916g</name>
</gene>
<keyword evidence="5" id="KW-0812">Transmembrane</keyword>
<name>A0A061ASP4_CYBFA</name>
<reference evidence="11" key="1">
    <citation type="journal article" date="2014" name="Genome Announc.">
        <title>Genome sequence of the yeast Cyberlindnera fabianii (Hansenula fabianii).</title>
        <authorList>
            <person name="Freel K.C."/>
            <person name="Sarilar V."/>
            <person name="Neuveglise C."/>
            <person name="Devillers H."/>
            <person name="Friedrich A."/>
            <person name="Schacherer J."/>
        </authorList>
    </citation>
    <scope>NUCLEOTIDE SEQUENCE</scope>
    <source>
        <strain evidence="11">YJS4271</strain>
    </source>
</reference>
<dbReference type="EMBL" id="LK052890">
    <property type="protein sequence ID" value="CDR40653.1"/>
    <property type="molecule type" value="Genomic_DNA"/>
</dbReference>
<comment type="subcellular location">
    <subcellularLocation>
        <location evidence="1">Golgi apparatus membrane</location>
        <topology evidence="1">Single-pass type II membrane protein</topology>
    </subcellularLocation>
</comment>
<evidence type="ECO:0000256" key="3">
    <source>
        <dbReference type="ARBA" id="ARBA00022676"/>
    </source>
</evidence>
<evidence type="ECO:0000256" key="9">
    <source>
        <dbReference type="ARBA" id="ARBA00023136"/>
    </source>
</evidence>
<protein>
    <submittedName>
        <fullName evidence="11">CYFA0S05e02916g1_1</fullName>
    </submittedName>
</protein>
<dbReference type="AlphaFoldDB" id="A0A061ASP4"/>
<evidence type="ECO:0000256" key="7">
    <source>
        <dbReference type="ARBA" id="ARBA00022989"/>
    </source>
</evidence>
<keyword evidence="4" id="KW-0808">Transferase</keyword>
<sequence length="425" mass="48835">MVQLKAVKSTFKTVQRNKRARTILLTGLTIFCLVSVYRSVYGIANSNNSFVERVLRNTKTPVTDAAQFASINIFKQDTGKQDRLADDATLREQLHFQFPYSRTDPIPKLIWQTWKYPRDDEEFSSTFYKFTEKWVEKNPDHIYSLIPDSVAHDLVNHLYQTVPQVLRAYELLPKPILKADFFRYLILFARGGIYSDVDTVSLKPASTWVSSNTTLYDQPNEAGLVVGIEADPDRPDWDKYYAKRVQFCQWTIQAKPGHPMLGELIARITEITLQKEKDGTLKRVVGKDAGDDIMNWTGPGIFTDEVFKYMNGVMKYDPNVKVINPTPKNEYNKGLNIARDGVDWHFFTLMEEPVVLDDVLVLPITGFSPGVGHMGSKSPEHKDAYVRHMFEGSWKPEDERMNGDESMKKSKKSYRKPRKSPVQKD</sequence>
<dbReference type="GO" id="GO:0000009">
    <property type="term" value="F:alpha-1,6-mannosyltransferase activity"/>
    <property type="evidence" value="ECO:0007669"/>
    <property type="project" value="InterPro"/>
</dbReference>
<dbReference type="PANTHER" id="PTHR31834">
    <property type="entry name" value="INITIATION-SPECIFIC ALPHA-1,6-MANNOSYLTRANSFERASE"/>
    <property type="match status" value="1"/>
</dbReference>
<dbReference type="GO" id="GO:0006487">
    <property type="term" value="P:protein N-linked glycosylation"/>
    <property type="evidence" value="ECO:0007669"/>
    <property type="project" value="TreeGrafter"/>
</dbReference>
<evidence type="ECO:0000313" key="11">
    <source>
        <dbReference type="EMBL" id="CDR40653.1"/>
    </source>
</evidence>
<keyword evidence="6" id="KW-0735">Signal-anchor</keyword>
<dbReference type="PANTHER" id="PTHR31834:SF1">
    <property type="entry name" value="INITIATION-SPECIFIC ALPHA-1,6-MANNOSYLTRANSFERASE"/>
    <property type="match status" value="1"/>
</dbReference>
<keyword evidence="8" id="KW-0333">Golgi apparatus</keyword>
<comment type="similarity">
    <text evidence="2">Belongs to the glycosyltransferase 32 family.</text>
</comment>
<dbReference type="FunFam" id="3.90.550.20:FF:000002">
    <property type="entry name" value="Initiation-specific alpha-1,6-mannosyltransferase"/>
    <property type="match status" value="1"/>
</dbReference>
<dbReference type="InterPro" id="IPR039367">
    <property type="entry name" value="Och1-like"/>
</dbReference>
<keyword evidence="9" id="KW-0472">Membrane</keyword>
<feature type="region of interest" description="Disordered" evidence="10">
    <location>
        <begin position="395"/>
        <end position="425"/>
    </location>
</feature>
<dbReference type="Pfam" id="PF04488">
    <property type="entry name" value="Gly_transf_sug"/>
    <property type="match status" value="1"/>
</dbReference>
<dbReference type="Gene3D" id="3.90.550.20">
    <property type="match status" value="1"/>
</dbReference>
<evidence type="ECO:0000256" key="4">
    <source>
        <dbReference type="ARBA" id="ARBA00022679"/>
    </source>
</evidence>
<feature type="compositionally biased region" description="Basic and acidic residues" evidence="10">
    <location>
        <begin position="395"/>
        <end position="408"/>
    </location>
</feature>
<dbReference type="PhylomeDB" id="A0A061ASP4"/>
<evidence type="ECO:0000256" key="5">
    <source>
        <dbReference type="ARBA" id="ARBA00022692"/>
    </source>
</evidence>
<evidence type="ECO:0000256" key="2">
    <source>
        <dbReference type="ARBA" id="ARBA00009003"/>
    </source>
</evidence>
<dbReference type="VEuPathDB" id="FungiDB:BON22_2145"/>
<evidence type="ECO:0000256" key="10">
    <source>
        <dbReference type="SAM" id="MobiDB-lite"/>
    </source>
</evidence>
<feature type="compositionally biased region" description="Basic residues" evidence="10">
    <location>
        <begin position="409"/>
        <end position="425"/>
    </location>
</feature>
<keyword evidence="7" id="KW-1133">Transmembrane helix</keyword>
<dbReference type="InterPro" id="IPR029044">
    <property type="entry name" value="Nucleotide-diphossugar_trans"/>
</dbReference>